<sequence>MEFPDLGKNCALKGCNQLDFLPFKCQYCKQYFCESHWKVDTHTCAQKHLVQDYVVPDCPLCGQVVSIRRGEDPNIAVDRHIQGGCKKRTMGAPAYKKGCQFRRCNDKVLVLTTCQYCRKEFCLKHRFESDHQCTGGRAQSAPPNSAKSGIMKGLGLGKKAVSTKPSPVRTGAPRKQQQQQKAGGKDTGCIIA</sequence>
<dbReference type="GeneID" id="63801381"/>
<keyword evidence="4" id="KW-0862">Zinc</keyword>
<dbReference type="STRING" id="61395.A0A1Y1W3V8"/>
<name>A0A1Y1W3V8_9FUNG</name>
<dbReference type="OrthoDB" id="431929at2759"/>
<dbReference type="Proteomes" id="UP000193922">
    <property type="component" value="Unassembled WGS sequence"/>
</dbReference>
<evidence type="ECO:0000313" key="9">
    <source>
        <dbReference type="Proteomes" id="UP000193922"/>
    </source>
</evidence>
<evidence type="ECO:0000256" key="5">
    <source>
        <dbReference type="PROSITE-ProRule" id="PRU00449"/>
    </source>
</evidence>
<dbReference type="PROSITE" id="PS51039">
    <property type="entry name" value="ZF_AN1"/>
    <property type="match status" value="2"/>
</dbReference>
<dbReference type="SUPFAM" id="SSF118310">
    <property type="entry name" value="AN1-like Zinc finger"/>
    <property type="match status" value="2"/>
</dbReference>
<evidence type="ECO:0000256" key="2">
    <source>
        <dbReference type="ARBA" id="ARBA00022737"/>
    </source>
</evidence>
<keyword evidence="1" id="KW-0479">Metal-binding</keyword>
<dbReference type="InterPro" id="IPR000058">
    <property type="entry name" value="Znf_AN1"/>
</dbReference>
<dbReference type="Gene3D" id="4.10.1110.10">
    <property type="entry name" value="AN1-like Zinc finger"/>
    <property type="match status" value="2"/>
</dbReference>
<dbReference type="SMART" id="SM00154">
    <property type="entry name" value="ZnF_AN1"/>
    <property type="match status" value="2"/>
</dbReference>
<dbReference type="PANTHER" id="PTHR14677:SF40">
    <property type="entry name" value="CDC48-ASSOCIATED UBIQUITIN-LIKE_ZINC FINGER PROTEIN 1"/>
    <property type="match status" value="1"/>
</dbReference>
<accession>A0A1Y1W3V8</accession>
<evidence type="ECO:0000256" key="4">
    <source>
        <dbReference type="ARBA" id="ARBA00022833"/>
    </source>
</evidence>
<dbReference type="PANTHER" id="PTHR14677">
    <property type="entry name" value="ARSENITE INDUCUBLE RNA ASSOCIATED PROTEIN AIP-1-RELATED"/>
    <property type="match status" value="1"/>
</dbReference>
<reference evidence="8 9" key="1">
    <citation type="submission" date="2016-07" db="EMBL/GenBank/DDBJ databases">
        <title>Pervasive Adenine N6-methylation of Active Genes in Fungi.</title>
        <authorList>
            <consortium name="DOE Joint Genome Institute"/>
            <person name="Mondo S.J."/>
            <person name="Dannebaum R.O."/>
            <person name="Kuo R.C."/>
            <person name="Labutti K."/>
            <person name="Haridas S."/>
            <person name="Kuo A."/>
            <person name="Salamov A."/>
            <person name="Ahrendt S.R."/>
            <person name="Lipzen A."/>
            <person name="Sullivan W."/>
            <person name="Andreopoulos W.B."/>
            <person name="Clum A."/>
            <person name="Lindquist E."/>
            <person name="Daum C."/>
            <person name="Ramamoorthy G.K."/>
            <person name="Gryganskyi A."/>
            <person name="Culley D."/>
            <person name="Magnuson J.K."/>
            <person name="James T.Y."/>
            <person name="O'Malley M.A."/>
            <person name="Stajich J.E."/>
            <person name="Spatafora J.W."/>
            <person name="Visel A."/>
            <person name="Grigoriev I.V."/>
        </authorList>
    </citation>
    <scope>NUCLEOTIDE SEQUENCE [LARGE SCALE GENOMIC DNA]</scope>
    <source>
        <strain evidence="8 9">ATCC 12442</strain>
    </source>
</reference>
<keyword evidence="3 5" id="KW-0863">Zinc-finger</keyword>
<evidence type="ECO:0000256" key="6">
    <source>
        <dbReference type="SAM" id="MobiDB-lite"/>
    </source>
</evidence>
<dbReference type="InterPro" id="IPR035896">
    <property type="entry name" value="AN1-like_Znf"/>
</dbReference>
<dbReference type="Pfam" id="PF01428">
    <property type="entry name" value="zf-AN1"/>
    <property type="match status" value="2"/>
</dbReference>
<dbReference type="InterPro" id="IPR057357">
    <property type="entry name" value="Znf-C2H2_ZFAND2A/B"/>
</dbReference>
<evidence type="ECO:0000259" key="7">
    <source>
        <dbReference type="PROSITE" id="PS51039"/>
    </source>
</evidence>
<dbReference type="EMBL" id="MCFD01000010">
    <property type="protein sequence ID" value="ORX68137.1"/>
    <property type="molecule type" value="Genomic_DNA"/>
</dbReference>
<feature type="domain" description="AN1-type" evidence="7">
    <location>
        <begin position="93"/>
        <end position="141"/>
    </location>
</feature>
<dbReference type="RefSeq" id="XP_040741951.1">
    <property type="nucleotide sequence ID" value="XM_040884733.1"/>
</dbReference>
<dbReference type="Pfam" id="PF25403">
    <property type="entry name" value="zf-C2H2_ZFAND2"/>
    <property type="match status" value="1"/>
</dbReference>
<comment type="caution">
    <text evidence="8">The sequence shown here is derived from an EMBL/GenBank/DDBJ whole genome shotgun (WGS) entry which is preliminary data.</text>
</comment>
<evidence type="ECO:0000256" key="3">
    <source>
        <dbReference type="ARBA" id="ARBA00022771"/>
    </source>
</evidence>
<dbReference type="GO" id="GO:0005737">
    <property type="term" value="C:cytoplasm"/>
    <property type="evidence" value="ECO:0007669"/>
    <property type="project" value="TreeGrafter"/>
</dbReference>
<feature type="domain" description="AN1-type" evidence="7">
    <location>
        <begin position="4"/>
        <end position="52"/>
    </location>
</feature>
<gene>
    <name evidence="8" type="ORF">DL89DRAFT_225173</name>
</gene>
<protein>
    <recommendedName>
        <fullName evidence="7">AN1-type domain-containing protein</fullName>
    </recommendedName>
</protein>
<evidence type="ECO:0000256" key="1">
    <source>
        <dbReference type="ARBA" id="ARBA00022723"/>
    </source>
</evidence>
<proteinExistence type="predicted"/>
<dbReference type="AlphaFoldDB" id="A0A1Y1W3V8"/>
<evidence type="ECO:0000313" key="8">
    <source>
        <dbReference type="EMBL" id="ORX68137.1"/>
    </source>
</evidence>
<keyword evidence="2" id="KW-0677">Repeat</keyword>
<dbReference type="GO" id="GO:0008270">
    <property type="term" value="F:zinc ion binding"/>
    <property type="evidence" value="ECO:0007669"/>
    <property type="project" value="UniProtKB-KW"/>
</dbReference>
<keyword evidence="9" id="KW-1185">Reference proteome</keyword>
<feature type="region of interest" description="Disordered" evidence="6">
    <location>
        <begin position="132"/>
        <end position="192"/>
    </location>
</feature>
<organism evidence="8 9">
    <name type="scientific">Linderina pennispora</name>
    <dbReference type="NCBI Taxonomy" id="61395"/>
    <lineage>
        <taxon>Eukaryota</taxon>
        <taxon>Fungi</taxon>
        <taxon>Fungi incertae sedis</taxon>
        <taxon>Zoopagomycota</taxon>
        <taxon>Kickxellomycotina</taxon>
        <taxon>Kickxellomycetes</taxon>
        <taxon>Kickxellales</taxon>
        <taxon>Kickxellaceae</taxon>
        <taxon>Linderina</taxon>
    </lineage>
</organism>